<keyword evidence="3" id="KW-1185">Reference proteome</keyword>
<feature type="compositionally biased region" description="Polar residues" evidence="1">
    <location>
        <begin position="1"/>
        <end position="12"/>
    </location>
</feature>
<evidence type="ECO:0000313" key="2">
    <source>
        <dbReference type="EMBL" id="KAK4499510.1"/>
    </source>
</evidence>
<dbReference type="EMBL" id="JAXOVC010000007">
    <property type="protein sequence ID" value="KAK4499510.1"/>
    <property type="molecule type" value="Genomic_DNA"/>
</dbReference>
<reference evidence="2 3" key="1">
    <citation type="journal article" date="2023" name="G3 (Bethesda)">
        <title>A chromosome-level genome assembly of Zasmidium syzygii isolated from banana leaves.</title>
        <authorList>
            <person name="van Westerhoven A.C."/>
            <person name="Mehrabi R."/>
            <person name="Talebi R."/>
            <person name="Steentjes M.B.F."/>
            <person name="Corcolon B."/>
            <person name="Chong P.A."/>
            <person name="Kema G.H.J."/>
            <person name="Seidl M.F."/>
        </authorList>
    </citation>
    <scope>NUCLEOTIDE SEQUENCE [LARGE SCALE GENOMIC DNA]</scope>
    <source>
        <strain evidence="2 3">P124</strain>
    </source>
</reference>
<accession>A0ABR0EDZ0</accession>
<organism evidence="2 3">
    <name type="scientific">Zasmidium cellare</name>
    <name type="common">Wine cellar mold</name>
    <name type="synonym">Racodium cellare</name>
    <dbReference type="NCBI Taxonomy" id="395010"/>
    <lineage>
        <taxon>Eukaryota</taxon>
        <taxon>Fungi</taxon>
        <taxon>Dikarya</taxon>
        <taxon>Ascomycota</taxon>
        <taxon>Pezizomycotina</taxon>
        <taxon>Dothideomycetes</taxon>
        <taxon>Dothideomycetidae</taxon>
        <taxon>Mycosphaerellales</taxon>
        <taxon>Mycosphaerellaceae</taxon>
        <taxon>Zasmidium</taxon>
    </lineage>
</organism>
<feature type="compositionally biased region" description="Polar residues" evidence="1">
    <location>
        <begin position="22"/>
        <end position="34"/>
    </location>
</feature>
<evidence type="ECO:0000313" key="3">
    <source>
        <dbReference type="Proteomes" id="UP001305779"/>
    </source>
</evidence>
<dbReference type="Proteomes" id="UP001305779">
    <property type="component" value="Unassembled WGS sequence"/>
</dbReference>
<sequence length="279" mass="30223">MANEPGNASTRPGSAMSFGLATPQTVSDDQSNGVAVTGHEEPEIGQKENDGVYVAQAPSHEYFGPTSFLSLCSKPGIDWVNSKSTSENFEPVAVSLMTGMARRLKIEGTLPPVRATEPEASTAWKYFSNSPEAAFGIVNQTWFNARLQAHFDHARDDSAWYALRNALLAAGCRIYLSRSAGFREAKRASWALFENAMACLPNLLLYSSSVIGVQALTLMVSHLRSFSESDSIDWTSLGIFLGRPFKPVTTVHVNIQRNATGLLHGNASAKCTVMEDASQ</sequence>
<feature type="region of interest" description="Disordered" evidence="1">
    <location>
        <begin position="1"/>
        <end position="48"/>
    </location>
</feature>
<dbReference type="CDD" id="cd12148">
    <property type="entry name" value="fungal_TF_MHR"/>
    <property type="match status" value="1"/>
</dbReference>
<gene>
    <name evidence="2" type="ORF">PRZ48_010025</name>
</gene>
<feature type="compositionally biased region" description="Basic and acidic residues" evidence="1">
    <location>
        <begin position="38"/>
        <end position="48"/>
    </location>
</feature>
<name>A0ABR0EDZ0_ZASCE</name>
<evidence type="ECO:0000256" key="1">
    <source>
        <dbReference type="SAM" id="MobiDB-lite"/>
    </source>
</evidence>
<proteinExistence type="predicted"/>
<protein>
    <submittedName>
        <fullName evidence="2">Uncharacterized protein</fullName>
    </submittedName>
</protein>
<comment type="caution">
    <text evidence="2">The sequence shown here is derived from an EMBL/GenBank/DDBJ whole genome shotgun (WGS) entry which is preliminary data.</text>
</comment>